<evidence type="ECO:0000256" key="6">
    <source>
        <dbReference type="SAM" id="Phobius"/>
    </source>
</evidence>
<keyword evidence="2 6" id="KW-0812">Transmembrane</keyword>
<evidence type="ECO:0000313" key="8">
    <source>
        <dbReference type="EMBL" id="RYC79388.1"/>
    </source>
</evidence>
<feature type="domain" description="Rhodopsin" evidence="7">
    <location>
        <begin position="48"/>
        <end position="239"/>
    </location>
</feature>
<gene>
    <name evidence="8" type="ORF">BFJ63_vAg17728</name>
</gene>
<evidence type="ECO:0000256" key="1">
    <source>
        <dbReference type="ARBA" id="ARBA00004141"/>
    </source>
</evidence>
<dbReference type="Proteomes" id="UP000290540">
    <property type="component" value="Unassembled WGS sequence"/>
</dbReference>
<dbReference type="PANTHER" id="PTHR33048">
    <property type="entry name" value="PTH11-LIKE INTEGRAL MEMBRANE PROTEIN (AFU_ORTHOLOGUE AFUA_5G11245)"/>
    <property type="match status" value="1"/>
</dbReference>
<dbReference type="GO" id="GO:0016020">
    <property type="term" value="C:membrane"/>
    <property type="evidence" value="ECO:0007669"/>
    <property type="project" value="UniProtKB-SubCell"/>
</dbReference>
<protein>
    <recommendedName>
        <fullName evidence="7">Rhodopsin domain-containing protein</fullName>
    </recommendedName>
</protein>
<dbReference type="Pfam" id="PF20684">
    <property type="entry name" value="Fung_rhodopsin"/>
    <property type="match status" value="1"/>
</dbReference>
<evidence type="ECO:0000256" key="3">
    <source>
        <dbReference type="ARBA" id="ARBA00022989"/>
    </source>
</evidence>
<comment type="similarity">
    <text evidence="5">Belongs to the SAT4 family.</text>
</comment>
<name>A0A4Q2V470_FUSOX</name>
<feature type="transmembrane region" description="Helical" evidence="6">
    <location>
        <begin position="12"/>
        <end position="33"/>
    </location>
</feature>
<keyword evidence="3 6" id="KW-1133">Transmembrane helix</keyword>
<dbReference type="PANTHER" id="PTHR33048:SF47">
    <property type="entry name" value="INTEGRAL MEMBRANE PROTEIN-RELATED"/>
    <property type="match status" value="1"/>
</dbReference>
<reference evidence="8 9" key="1">
    <citation type="submission" date="2016-12" db="EMBL/GenBank/DDBJ databases">
        <title>Draft genome sequence of Fusarium oxysporum causing rot on Narcissus.</title>
        <authorList>
            <person name="Armitage A.D."/>
            <person name="Taylor A."/>
            <person name="Clarkson J.P."/>
            <person name="Harrison R.J."/>
            <person name="Jackson A.C."/>
        </authorList>
    </citation>
    <scope>NUCLEOTIDE SEQUENCE [LARGE SCALE GENOMIC DNA]</scope>
    <source>
        <strain evidence="8 9">N139</strain>
    </source>
</reference>
<feature type="transmembrane region" description="Helical" evidence="6">
    <location>
        <begin position="54"/>
        <end position="78"/>
    </location>
</feature>
<sequence>MPFPTSGKGLELLIIQICCGIVVYVSVCLRLWAQHINRKRPSLHNNITTRKVSLHDVLMHVSVFFYTVQAVIVIRGIIEGGIGQHANDIDQTEITIGFQTWYFGELIYPVLSCLTKTSVILFLQQAYIVKFQTREATNRRYIQWVLYICLCAIWTSSNVFLSASIFQCSPPSHYWMQFEDPSSEGTCSKSIVPTAGIVLSIVTAASDWALASVPIVALTKTQIPWRKKAAIQALSSLGVV</sequence>
<dbReference type="AlphaFoldDB" id="A0A4Q2V470"/>
<evidence type="ECO:0000259" key="7">
    <source>
        <dbReference type="Pfam" id="PF20684"/>
    </source>
</evidence>
<evidence type="ECO:0000256" key="2">
    <source>
        <dbReference type="ARBA" id="ARBA00022692"/>
    </source>
</evidence>
<dbReference type="InterPro" id="IPR049326">
    <property type="entry name" value="Rhodopsin_dom_fungi"/>
</dbReference>
<feature type="transmembrane region" description="Helical" evidence="6">
    <location>
        <begin position="191"/>
        <end position="218"/>
    </location>
</feature>
<accession>A0A4Q2V470</accession>
<evidence type="ECO:0000256" key="5">
    <source>
        <dbReference type="ARBA" id="ARBA00038359"/>
    </source>
</evidence>
<feature type="transmembrane region" description="Helical" evidence="6">
    <location>
        <begin position="106"/>
        <end position="123"/>
    </location>
</feature>
<keyword evidence="4 6" id="KW-0472">Membrane</keyword>
<dbReference type="InterPro" id="IPR052337">
    <property type="entry name" value="SAT4-like"/>
</dbReference>
<feature type="transmembrane region" description="Helical" evidence="6">
    <location>
        <begin position="144"/>
        <end position="166"/>
    </location>
</feature>
<comment type="caution">
    <text evidence="8">The sequence shown here is derived from an EMBL/GenBank/DDBJ whole genome shotgun (WGS) entry which is preliminary data.</text>
</comment>
<dbReference type="EMBL" id="MQTW01000656">
    <property type="protein sequence ID" value="RYC79388.1"/>
    <property type="molecule type" value="Genomic_DNA"/>
</dbReference>
<organism evidence="8 9">
    <name type="scientific">Fusarium oxysporum f. sp. narcissi</name>
    <dbReference type="NCBI Taxonomy" id="451672"/>
    <lineage>
        <taxon>Eukaryota</taxon>
        <taxon>Fungi</taxon>
        <taxon>Dikarya</taxon>
        <taxon>Ascomycota</taxon>
        <taxon>Pezizomycotina</taxon>
        <taxon>Sordariomycetes</taxon>
        <taxon>Hypocreomycetidae</taxon>
        <taxon>Hypocreales</taxon>
        <taxon>Nectriaceae</taxon>
        <taxon>Fusarium</taxon>
        <taxon>Fusarium oxysporum species complex</taxon>
    </lineage>
</organism>
<evidence type="ECO:0000313" key="9">
    <source>
        <dbReference type="Proteomes" id="UP000290540"/>
    </source>
</evidence>
<evidence type="ECO:0000256" key="4">
    <source>
        <dbReference type="ARBA" id="ARBA00023136"/>
    </source>
</evidence>
<proteinExistence type="inferred from homology"/>
<comment type="subcellular location">
    <subcellularLocation>
        <location evidence="1">Membrane</location>
        <topology evidence="1">Multi-pass membrane protein</topology>
    </subcellularLocation>
</comment>